<proteinExistence type="predicted"/>
<evidence type="ECO:0000259" key="4">
    <source>
        <dbReference type="PROSITE" id="PS51192"/>
    </source>
</evidence>
<accession>A0ABQ1KDB0</accession>
<dbReference type="PROSITE" id="PS51192">
    <property type="entry name" value="HELICASE_ATP_BIND_1"/>
    <property type="match status" value="1"/>
</dbReference>
<dbReference type="Pfam" id="PF00176">
    <property type="entry name" value="SNF2-rel_dom"/>
    <property type="match status" value="1"/>
</dbReference>
<keyword evidence="1" id="KW-0378">Hydrolase</keyword>
<keyword evidence="7" id="KW-1185">Reference proteome</keyword>
<dbReference type="RefSeq" id="WP_229417486.1">
    <property type="nucleotide sequence ID" value="NZ_BMKG01000006.1"/>
</dbReference>
<dbReference type="Pfam" id="PF04434">
    <property type="entry name" value="SWIM"/>
    <property type="match status" value="1"/>
</dbReference>
<dbReference type="Pfam" id="PF00271">
    <property type="entry name" value="Helicase_C"/>
    <property type="match status" value="1"/>
</dbReference>
<dbReference type="InterPro" id="IPR049730">
    <property type="entry name" value="SNF2/RAD54-like_C"/>
</dbReference>
<dbReference type="CDD" id="cd18793">
    <property type="entry name" value="SF2_C_SNF"/>
    <property type="match status" value="1"/>
</dbReference>
<dbReference type="InterPro" id="IPR038718">
    <property type="entry name" value="SNF2-like_sf"/>
</dbReference>
<dbReference type="SUPFAM" id="SSF52540">
    <property type="entry name" value="P-loop containing nucleoside triphosphate hydrolases"/>
    <property type="match status" value="2"/>
</dbReference>
<evidence type="ECO:0000313" key="6">
    <source>
        <dbReference type="EMBL" id="GGB96393.1"/>
    </source>
</evidence>
<dbReference type="SMART" id="SM00490">
    <property type="entry name" value="HELICc"/>
    <property type="match status" value="1"/>
</dbReference>
<keyword evidence="2" id="KW-0862">Zinc</keyword>
<dbReference type="SMART" id="SM00487">
    <property type="entry name" value="DEXDc"/>
    <property type="match status" value="1"/>
</dbReference>
<dbReference type="Gene3D" id="3.40.50.10810">
    <property type="entry name" value="Tandem AAA-ATPase domain"/>
    <property type="match status" value="1"/>
</dbReference>
<dbReference type="InterPro" id="IPR027417">
    <property type="entry name" value="P-loop_NTPase"/>
</dbReference>
<reference evidence="7" key="1">
    <citation type="journal article" date="2019" name="Int. J. Syst. Evol. Microbiol.">
        <title>The Global Catalogue of Microorganisms (GCM) 10K type strain sequencing project: providing services to taxonomists for standard genome sequencing and annotation.</title>
        <authorList>
            <consortium name="The Broad Institute Genomics Platform"/>
            <consortium name="The Broad Institute Genome Sequencing Center for Infectious Disease"/>
            <person name="Wu L."/>
            <person name="Ma J."/>
        </authorList>
    </citation>
    <scope>NUCLEOTIDE SEQUENCE [LARGE SCALE GENOMIC DNA]</scope>
    <source>
        <strain evidence="7">CGMCC 1.15931</strain>
    </source>
</reference>
<dbReference type="PROSITE" id="PS51194">
    <property type="entry name" value="HELICASE_CTER"/>
    <property type="match status" value="1"/>
</dbReference>
<evidence type="ECO:0000259" key="3">
    <source>
        <dbReference type="PROSITE" id="PS50966"/>
    </source>
</evidence>
<keyword evidence="2" id="KW-0479">Metal-binding</keyword>
<evidence type="ECO:0000256" key="2">
    <source>
        <dbReference type="PROSITE-ProRule" id="PRU00325"/>
    </source>
</evidence>
<dbReference type="Gene3D" id="3.40.50.300">
    <property type="entry name" value="P-loop containing nucleotide triphosphate hydrolases"/>
    <property type="match status" value="1"/>
</dbReference>
<feature type="domain" description="SWIM-type" evidence="3">
    <location>
        <begin position="51"/>
        <end position="90"/>
    </location>
</feature>
<evidence type="ECO:0000313" key="7">
    <source>
        <dbReference type="Proteomes" id="UP000622638"/>
    </source>
</evidence>
<dbReference type="PANTHER" id="PTHR10799">
    <property type="entry name" value="SNF2/RAD54 HELICASE FAMILY"/>
    <property type="match status" value="1"/>
</dbReference>
<feature type="domain" description="Helicase ATP-binding" evidence="4">
    <location>
        <begin position="646"/>
        <end position="806"/>
    </location>
</feature>
<evidence type="ECO:0000256" key="1">
    <source>
        <dbReference type="ARBA" id="ARBA00022801"/>
    </source>
</evidence>
<evidence type="ECO:0008006" key="8">
    <source>
        <dbReference type="Google" id="ProtNLM"/>
    </source>
</evidence>
<dbReference type="InterPro" id="IPR007527">
    <property type="entry name" value="Znf_SWIM"/>
</dbReference>
<name>A0ABQ1KDB0_9BURK</name>
<comment type="caution">
    <text evidence="6">The sequence shown here is derived from an EMBL/GenBank/DDBJ whole genome shotgun (WGS) entry which is preliminary data.</text>
</comment>
<dbReference type="EMBL" id="BMKG01000006">
    <property type="protein sequence ID" value="GGB96393.1"/>
    <property type="molecule type" value="Genomic_DNA"/>
</dbReference>
<organism evidence="6 7">
    <name type="scientific">Pseudoduganella buxea</name>
    <dbReference type="NCBI Taxonomy" id="1949069"/>
    <lineage>
        <taxon>Bacteria</taxon>
        <taxon>Pseudomonadati</taxon>
        <taxon>Pseudomonadota</taxon>
        <taxon>Betaproteobacteria</taxon>
        <taxon>Burkholderiales</taxon>
        <taxon>Oxalobacteraceae</taxon>
        <taxon>Telluria group</taxon>
        <taxon>Pseudoduganella</taxon>
    </lineage>
</organism>
<feature type="domain" description="Helicase C-terminal" evidence="5">
    <location>
        <begin position="935"/>
        <end position="1083"/>
    </location>
</feature>
<evidence type="ECO:0000259" key="5">
    <source>
        <dbReference type="PROSITE" id="PS51194"/>
    </source>
</evidence>
<dbReference type="CDD" id="cd18012">
    <property type="entry name" value="DEXQc_arch_SWI2_SNF2"/>
    <property type="match status" value="1"/>
</dbReference>
<dbReference type="InterPro" id="IPR014001">
    <property type="entry name" value="Helicase_ATP-bd"/>
</dbReference>
<dbReference type="InterPro" id="IPR000330">
    <property type="entry name" value="SNF2_N"/>
</dbReference>
<gene>
    <name evidence="6" type="ORF">GCM10011572_17950</name>
</gene>
<dbReference type="InterPro" id="IPR001650">
    <property type="entry name" value="Helicase_C-like"/>
</dbReference>
<protein>
    <recommendedName>
        <fullName evidence="8">Helicase</fullName>
    </recommendedName>
</protein>
<sequence>MHVTPQMIRHAFDSGTFSRGQGYVREGMVRSVQVVENRIHGEVWGSGHNFYEQVIHITASHGGGIDVAGDCTCPVEYNCKHVVAVLLNGGGPDIALHAAAPVPKLSGPAQHWLHQLAMLNDTADRAAAAARPGHRIAFVLCPNTRTREVSLHLCKAAMRADGGIASATVLTDTKSLVSKPPAYVKAEDEIPIGLYAALRAVAPFDVETRPGGRIAGQLLDMLAAQDRLWWAPTRADLKAGRTQAIRRGQPRHAAIGWRPICEEGGAVSIRWLFDDGEPVDHVLPTEPVGYLHEGAWGELVLPPNMRAIPIERLMLLLAQAPVLNPAEREAMTQQMIEHGLDRILPPPAARPLQERRDIAPTPHLTLACEDRFKLTGRHQWQDYALLFFTYDGIHAGAEPGPPLRRITADSVEVIHRDEHAEQKAAALLAAMGFAPLPGSDAALGLPSEEHWLAFSQNGIAILRKAGWRVEMGDTFRYDLRTVDDWYADVADEGDKGNAWFELELGIIVEGRRQPLLPLLVQLIRKAPERFDPAALARHDDASRLLVQLPDGAFVALPWGRVKPILTILGELFFDDRVGDSVRLPVIDAARLAELEEHAQLRWMGGQRLRALGRRLGQFGGVLQVAPPAGLQATLRDYQGEGLAWMQFLREYEFGGILADDMGLGKTVQTLAHILIEKEAGRLDAPALVVVPTSLIANWRAEAARFTPGLRVLALHGKDRQVHYDSIGQADVVLTTYALLPRDEAALRALRFHLLILDESQYIKNSRAKVAQTARLLNARHRLCLTGTPLQNHLGELWSQFHFLMPGLLGEEKAFNATFRKPIEVQHDMARNAFLTRRVKPFMLRRTKDKVASELPPKTEIVLTVELGGAQRDLYETVRVAMDKKVRDEIERKGVARSQIVILEALLKMRQACCDPRLVKTAGLAKSGVGSAKLTALMELVDTLMSEERKVLVFSQFTSMLELIAAELRHRAIGYVTLTGDTQDRATPVAQFQQGAVPVFLISLKAGGVGLNLTAADAVIHYDPWWNPAAENQATDRAWRIGQDKPVFVYKLIAEGTLEEKIQDMQRRKGNLADAIMGEGGKLDARLTPDDLQAIFAPL</sequence>
<keyword evidence="2" id="KW-0863">Zinc-finger</keyword>
<dbReference type="Proteomes" id="UP000622638">
    <property type="component" value="Unassembled WGS sequence"/>
</dbReference>
<dbReference type="PROSITE" id="PS50966">
    <property type="entry name" value="ZF_SWIM"/>
    <property type="match status" value="1"/>
</dbReference>